<comment type="caution">
    <text evidence="3">The sequence shown here is derived from an EMBL/GenBank/DDBJ whole genome shotgun (WGS) entry which is preliminary data.</text>
</comment>
<dbReference type="Pfam" id="PF00531">
    <property type="entry name" value="Death"/>
    <property type="match status" value="1"/>
</dbReference>
<name>A0AA35WUW8_GEOBA</name>
<dbReference type="Gene3D" id="1.10.533.10">
    <property type="entry name" value="Death Domain, Fas"/>
    <property type="match status" value="2"/>
</dbReference>
<dbReference type="InterPro" id="IPR011029">
    <property type="entry name" value="DEATH-like_dom_sf"/>
</dbReference>
<evidence type="ECO:0000313" key="3">
    <source>
        <dbReference type="EMBL" id="CAI8027462.1"/>
    </source>
</evidence>
<evidence type="ECO:0000259" key="2">
    <source>
        <dbReference type="PROSITE" id="PS50017"/>
    </source>
</evidence>
<feature type="coiled-coil region" evidence="1">
    <location>
        <begin position="826"/>
        <end position="853"/>
    </location>
</feature>
<dbReference type="PANTHER" id="PTHR24407:SF14">
    <property type="entry name" value="SIR2-LIKE DOMAIN-CONTAINING PROTEIN"/>
    <property type="match status" value="1"/>
</dbReference>
<dbReference type="GO" id="GO:0007165">
    <property type="term" value="P:signal transduction"/>
    <property type="evidence" value="ECO:0007669"/>
    <property type="project" value="InterPro"/>
</dbReference>
<dbReference type="PROSITE" id="PS50017">
    <property type="entry name" value="DEATH_DOMAIN"/>
    <property type="match status" value="1"/>
</dbReference>
<proteinExistence type="predicted"/>
<reference evidence="3" key="1">
    <citation type="submission" date="2023-03" db="EMBL/GenBank/DDBJ databases">
        <authorList>
            <person name="Steffen K."/>
            <person name="Cardenas P."/>
        </authorList>
    </citation>
    <scope>NUCLEOTIDE SEQUENCE</scope>
</reference>
<dbReference type="CDD" id="cd01670">
    <property type="entry name" value="Death"/>
    <property type="match status" value="2"/>
</dbReference>
<dbReference type="EMBL" id="CASHTH010002280">
    <property type="protein sequence ID" value="CAI8027462.1"/>
    <property type="molecule type" value="Genomic_DNA"/>
</dbReference>
<keyword evidence="4" id="KW-1185">Reference proteome</keyword>
<evidence type="ECO:0000313" key="4">
    <source>
        <dbReference type="Proteomes" id="UP001174909"/>
    </source>
</evidence>
<keyword evidence="1" id="KW-0175">Coiled coil</keyword>
<dbReference type="PANTHER" id="PTHR24407">
    <property type="entry name" value="PROTEIN KINASE DOMAIN-CONTAINING PROTEIN"/>
    <property type="match status" value="1"/>
</dbReference>
<sequence length="924" mass="104872">MPVSVEQWRAAVGAMARSAAPKPRSPIGPHWNKWLKASDPVAYKGCVFLLVTIAQLVRSGLEQAQEKTEEMVKEGSERVCQSASRGKTRVRTMRVRPSAVLATSLVSQFLILLCGHILQLHYHDTSGAGSGEWRSGSTSEEAVGSDCVWTRAVFGPVQVCSMILLPPLTQLSLSGKHLWHHSNNCKPSSDERTERVINVVLETVKELMKCVCVCVCEALLYVGQSLSLWKRCLQCWAWLVYRKCSKKTVAEGVGYLMSLLFSNRKRPGLSEVTMIVFVNQMLLMMAGDVERNPGPDTLTTDDLATLVNELHEFRDKWYHLGVQLNMKPSDLNAIQSQYMKNPDDCLLQMLCAWLSKIDPTWQKVVDALSSPAIGKQSAAERLKQVYCKPNPTLAPDSSRKPYETLKAKIVNLERAFAKLRIGVYRLVRDEPVDIFIAGLLAMDVNGQEHHVPILTEITQDKKTVLEVWVKLSPYLNFLNYEILQHILFNFSDDNLQREMGDYESEMEKFFEETRLCDFLDCWPVRGKTPPVDQLCDFVVKHKMDWNTCTLHDLDLLEKSLARKLFLPTFAVLLRDAGPGCVSVTFSVPALVAPQLQTVIKGTELKEFADMEIETITVDGVVCYEAPLLKYTTLSKQLYTSRSPLQPLPDSKPKPLLPFRLARIEKQSLSTSDMDRFTRESLRGDMDDVVYKKTTMELSQLGVMGAMMAGDVERNPGPDTLTLATLVNELHEVRAKWYDLGVQLRMTKPDLDAIRSQYQKNPDTCLRQMLSDWLIKEVPSPPTWQRVVDALSSPAVDRPAVAQRVRQTYLSQDPATDPVDKQRFLTTEEIESRMEELENEFEALKDDVYESVKTQPVDVFKVKLTSFKIRDKECHMDYMKKMIRKKMTVTDIWVELKRVLQLPQSHDSATHFDQIQEQSPANKNG</sequence>
<gene>
    <name evidence="3" type="ORF">GBAR_LOCUS15707</name>
</gene>
<dbReference type="Proteomes" id="UP001174909">
    <property type="component" value="Unassembled WGS sequence"/>
</dbReference>
<dbReference type="SUPFAM" id="SSF47986">
    <property type="entry name" value="DEATH domain"/>
    <property type="match status" value="2"/>
</dbReference>
<evidence type="ECO:0000256" key="1">
    <source>
        <dbReference type="SAM" id="Coils"/>
    </source>
</evidence>
<feature type="domain" description="Death" evidence="2">
    <location>
        <begin position="316"/>
        <end position="368"/>
    </location>
</feature>
<organism evidence="3 4">
    <name type="scientific">Geodia barretti</name>
    <name type="common">Barrett's horny sponge</name>
    <dbReference type="NCBI Taxonomy" id="519541"/>
    <lineage>
        <taxon>Eukaryota</taxon>
        <taxon>Metazoa</taxon>
        <taxon>Porifera</taxon>
        <taxon>Demospongiae</taxon>
        <taxon>Heteroscleromorpha</taxon>
        <taxon>Tetractinellida</taxon>
        <taxon>Astrophorina</taxon>
        <taxon>Geodiidae</taxon>
        <taxon>Geodia</taxon>
    </lineage>
</organism>
<accession>A0AA35WUW8</accession>
<protein>
    <recommendedName>
        <fullName evidence="2">Death domain-containing protein</fullName>
    </recommendedName>
</protein>
<dbReference type="AlphaFoldDB" id="A0AA35WUW8"/>
<dbReference type="InterPro" id="IPR000488">
    <property type="entry name" value="Death_dom"/>
</dbReference>